<accession>C9Y7G1</accession>
<feature type="compositionally biased region" description="Pro residues" evidence="1">
    <location>
        <begin position="134"/>
        <end position="143"/>
    </location>
</feature>
<dbReference type="EMBL" id="FN543104">
    <property type="protein sequence ID" value="CBA27106.1"/>
    <property type="molecule type" value="Genomic_DNA"/>
</dbReference>
<protein>
    <recommendedName>
        <fullName evidence="3">STAS domain-containing protein</fullName>
    </recommendedName>
</protein>
<sequence>MSTKDERPGLLSKVAMFVRNPTKDWSELSRTETEPDSSYDKQALKAMIERKRQNDFVRKREFDQLRKLRNRDPSAAANLARPSFFQSSIPTDPDGRAVTLKKIDEIEAQMSKQWWKGKQEAAAMHGAGPTAPQSIPPSLPAAPSPGSQPSVDAPISIPSVFESTESTGLRVLNTVRDPAPSTEYAPTEMGSGMPPMSSHVPLAPVVKGPVTHITADPSELSFSTSKLFAMDVADMATDPELEEAAIRFANGDDAGAEAGLIQALGRGHPEAEVAFNWAAALMDLYRATQNRDRFDWATVEYAHLWNGRVPGWEVLQLDSNHGMDTTAAAPFVPEPVEGEFGTEAAMWDCPATLTVDGMESLRMVLSSNPMPWTLAWGRLQRIEPEAMPLLSGLFASLCDEPVSLRFAGADMLLQALRNLTPSGDRSVDSVWWTVRLNALRALQLLDEFELVALDYCVTYEVSPPAWEPAKCDYAAWSGPSVARSTADFIATVPMGLDSVTITSQELRGEVVGDAMTVLAGIDGARDASNSIAVSCRYLVRVDFSAAGSILNWVAMRQAEGCMVQFQDVHRLVAAFFNVIGISEHARVIPRSL</sequence>
<dbReference type="AlphaFoldDB" id="C9Y7G1"/>
<reference evidence="2" key="1">
    <citation type="journal article" date="2010" name="Nature">
        <title>The dynamic genome of Hydra.</title>
        <authorList>
            <person name="Chapman J.A."/>
            <person name="Kirkness E.F."/>
            <person name="Simakov O."/>
            <person name="Hampson S.E."/>
            <person name="Mitros T."/>
            <person name="Weinmaier T."/>
            <person name="Rattei T."/>
            <person name="Balasubramanian P.G."/>
            <person name="Borman J."/>
            <person name="Busam D."/>
            <person name="Disbennett K."/>
            <person name="Pfannkoch C."/>
            <person name="Sumin N."/>
            <person name="Sutton G."/>
            <person name="Viswanathan L."/>
            <person name="Walenz B."/>
            <person name="Goodstein D.M."/>
            <person name="Hellsten U."/>
            <person name="Kawashima T."/>
            <person name="Prochnik S.E."/>
            <person name="Putnam N.H."/>
            <person name="Shu S."/>
            <person name="Blumberg B."/>
            <person name="Dana C.E."/>
            <person name="Gee L."/>
            <person name="Kibler D.F."/>
            <person name="Law L."/>
            <person name="Lindgens D."/>
            <person name="Martinez D.E."/>
            <person name="Peng J."/>
            <person name="Wigge P.A."/>
            <person name="Bertulat B."/>
            <person name="Guder C."/>
            <person name="Nakamura Y."/>
            <person name="Ozbek S."/>
            <person name="Watanabe H."/>
            <person name="Khalturin K."/>
            <person name="Hemmrich G."/>
            <person name="Franke A."/>
            <person name="Augustin R."/>
            <person name="Fraune S."/>
            <person name="Hayakawa E."/>
            <person name="Hayakawa S."/>
            <person name="Hirose M."/>
            <person name="Hwang J."/>
            <person name="Ikeo K."/>
            <person name="Nishimiya-Fujisawa C."/>
            <person name="Ogura A."/>
            <person name="Takahashi T."/>
            <person name="Steinmetz P.R."/>
            <person name="Zhang X."/>
            <person name="Aufschnaiter R."/>
            <person name="Eder M.K."/>
            <person name="Gorny A.K."/>
            <person name="Salvenmoser W."/>
            <person name="Heimberg A.M."/>
            <person name="Wheeler B.M."/>
            <person name="Peterson K.J."/>
            <person name="Boettger A."/>
            <person name="Tischler P."/>
            <person name="Wolf A."/>
            <person name="Gojobori T."/>
            <person name="Remington K.A."/>
            <person name="Strausberg R.L."/>
            <person name="Venter J."/>
            <person name="Technau U."/>
            <person name="Hobmayer B."/>
            <person name="Bosch T.C."/>
            <person name="Holstein T.W."/>
            <person name="Fujisawa T."/>
            <person name="Bode H.R."/>
            <person name="David C.N."/>
            <person name="Rokhsar D.S."/>
            <person name="Steele R.E."/>
        </authorList>
    </citation>
    <scope>NUCLEOTIDE SEQUENCE</scope>
</reference>
<feature type="region of interest" description="Disordered" evidence="1">
    <location>
        <begin position="120"/>
        <end position="150"/>
    </location>
</feature>
<evidence type="ECO:0000313" key="2">
    <source>
        <dbReference type="EMBL" id="CBA27106.1"/>
    </source>
</evidence>
<gene>
    <name evidence="2" type="ORF">Csp_A00620</name>
</gene>
<evidence type="ECO:0008006" key="3">
    <source>
        <dbReference type="Google" id="ProtNLM"/>
    </source>
</evidence>
<organism evidence="2">
    <name type="scientific">Curvibacter symbiont subsp. Hydra magnipapillata</name>
    <dbReference type="NCBI Taxonomy" id="667019"/>
    <lineage>
        <taxon>Bacteria</taxon>
        <taxon>Pseudomonadati</taxon>
        <taxon>Pseudomonadota</taxon>
        <taxon>Betaproteobacteria</taxon>
        <taxon>Burkholderiales</taxon>
        <taxon>Comamonadaceae</taxon>
        <taxon>Curvibacter</taxon>
    </lineage>
</organism>
<evidence type="ECO:0000256" key="1">
    <source>
        <dbReference type="SAM" id="MobiDB-lite"/>
    </source>
</evidence>
<name>C9Y7G1_CURXX</name>
<proteinExistence type="predicted"/>